<feature type="compositionally biased region" description="Low complexity" evidence="1">
    <location>
        <begin position="23"/>
        <end position="51"/>
    </location>
</feature>
<dbReference type="Proteomes" id="UP000199077">
    <property type="component" value="Chromosome I"/>
</dbReference>
<name>A0A1H0M6H6_9MICO</name>
<dbReference type="InterPro" id="IPR051532">
    <property type="entry name" value="Ester_Hydrolysis_Enzymes"/>
</dbReference>
<sequence length="270" mass="26784">MAAGLVALAVVTAVVGGGPSTRRTPSTAASVPSSSPAAVPTTSAAGPGPAPRSVVGLGDSVTAGTNCGCTPFVERFARLLAARDGGPVKATNLGVPGLTTGSLAAGLARAKTARAVASADVVVVTIGANDLAGLEDRWERSGCDTGCVAPGVASMGRGLASDLRRIRALGPAAQRVEVTTYWNVFEDGDVADATRGPGFAEWSDTVTVAANRAICSAARAAGDTCVDLYEPFLSADGSRNPTALLSADGDHPDAAGHALIARTLLAATHP</sequence>
<dbReference type="InterPro" id="IPR036514">
    <property type="entry name" value="SGNH_hydro_sf"/>
</dbReference>
<evidence type="ECO:0000313" key="4">
    <source>
        <dbReference type="Proteomes" id="UP000199077"/>
    </source>
</evidence>
<evidence type="ECO:0000256" key="1">
    <source>
        <dbReference type="SAM" id="MobiDB-lite"/>
    </source>
</evidence>
<dbReference type="STRING" id="443156.SAMN04489867_0513"/>
<dbReference type="AlphaFoldDB" id="A0A1H0M6H6"/>
<organism evidence="3 4">
    <name type="scientific">Pedococcus dokdonensis</name>
    <dbReference type="NCBI Taxonomy" id="443156"/>
    <lineage>
        <taxon>Bacteria</taxon>
        <taxon>Bacillati</taxon>
        <taxon>Actinomycetota</taxon>
        <taxon>Actinomycetes</taxon>
        <taxon>Micrococcales</taxon>
        <taxon>Intrasporangiaceae</taxon>
        <taxon>Pedococcus</taxon>
    </lineage>
</organism>
<accession>A0A1H0M6H6</accession>
<dbReference type="PANTHER" id="PTHR30383:SF5">
    <property type="entry name" value="SGNH HYDROLASE-TYPE ESTERASE DOMAIN-CONTAINING PROTEIN"/>
    <property type="match status" value="1"/>
</dbReference>
<protein>
    <submittedName>
        <fullName evidence="3">Lysophospholipase L1</fullName>
    </submittedName>
</protein>
<evidence type="ECO:0000259" key="2">
    <source>
        <dbReference type="Pfam" id="PF13472"/>
    </source>
</evidence>
<feature type="region of interest" description="Disordered" evidence="1">
    <location>
        <begin position="16"/>
        <end position="51"/>
    </location>
</feature>
<proteinExistence type="predicted"/>
<feature type="domain" description="SGNH hydrolase-type esterase" evidence="2">
    <location>
        <begin position="57"/>
        <end position="259"/>
    </location>
</feature>
<dbReference type="EMBL" id="LT629711">
    <property type="protein sequence ID" value="SDO76033.1"/>
    <property type="molecule type" value="Genomic_DNA"/>
</dbReference>
<gene>
    <name evidence="3" type="ORF">SAMN04489867_0513</name>
</gene>
<evidence type="ECO:0000313" key="3">
    <source>
        <dbReference type="EMBL" id="SDO76033.1"/>
    </source>
</evidence>
<dbReference type="InterPro" id="IPR013830">
    <property type="entry name" value="SGNH_hydro"/>
</dbReference>
<dbReference type="PANTHER" id="PTHR30383">
    <property type="entry name" value="THIOESTERASE 1/PROTEASE 1/LYSOPHOSPHOLIPASE L1"/>
    <property type="match status" value="1"/>
</dbReference>
<dbReference type="SUPFAM" id="SSF52266">
    <property type="entry name" value="SGNH hydrolase"/>
    <property type="match status" value="1"/>
</dbReference>
<reference evidence="4" key="1">
    <citation type="submission" date="2016-10" db="EMBL/GenBank/DDBJ databases">
        <authorList>
            <person name="Varghese N."/>
            <person name="Submissions S."/>
        </authorList>
    </citation>
    <scope>NUCLEOTIDE SEQUENCE [LARGE SCALE GENOMIC DNA]</scope>
    <source>
        <strain evidence="4">DSM 22329</strain>
    </source>
</reference>
<dbReference type="Pfam" id="PF13472">
    <property type="entry name" value="Lipase_GDSL_2"/>
    <property type="match status" value="1"/>
</dbReference>
<dbReference type="CDD" id="cd00229">
    <property type="entry name" value="SGNH_hydrolase"/>
    <property type="match status" value="1"/>
</dbReference>
<dbReference type="Gene3D" id="3.40.50.1110">
    <property type="entry name" value="SGNH hydrolase"/>
    <property type="match status" value="1"/>
</dbReference>
<keyword evidence="4" id="KW-1185">Reference proteome</keyword>
<dbReference type="GO" id="GO:0004622">
    <property type="term" value="F:phosphatidylcholine lysophospholipase activity"/>
    <property type="evidence" value="ECO:0007669"/>
    <property type="project" value="TreeGrafter"/>
</dbReference>